<comment type="subcellular location">
    <subcellularLocation>
        <location evidence="5">Cytoplasm</location>
    </subcellularLocation>
</comment>
<gene>
    <name evidence="6" type="ORF">WJX81_001855</name>
</gene>
<comment type="catalytic activity">
    <reaction evidence="3">
        <text>glycyl-tRNA(Ala) + H2O = tRNA(Ala) + glycine + H(+)</text>
        <dbReference type="Rhea" id="RHEA:53744"/>
        <dbReference type="Rhea" id="RHEA-COMP:9657"/>
        <dbReference type="Rhea" id="RHEA-COMP:13640"/>
        <dbReference type="ChEBI" id="CHEBI:15377"/>
        <dbReference type="ChEBI" id="CHEBI:15378"/>
        <dbReference type="ChEBI" id="CHEBI:57305"/>
        <dbReference type="ChEBI" id="CHEBI:78442"/>
        <dbReference type="ChEBI" id="CHEBI:78522"/>
        <dbReference type="EC" id="3.1.1.96"/>
    </reaction>
</comment>
<dbReference type="Gene3D" id="3.50.80.10">
    <property type="entry name" value="D-tyrosyl-tRNA(Tyr) deacylase"/>
    <property type="match status" value="1"/>
</dbReference>
<evidence type="ECO:0000313" key="7">
    <source>
        <dbReference type="Proteomes" id="UP001445335"/>
    </source>
</evidence>
<evidence type="ECO:0000256" key="3">
    <source>
        <dbReference type="ARBA" id="ARBA00047676"/>
    </source>
</evidence>
<dbReference type="EMBL" id="JALJOU010000049">
    <property type="protein sequence ID" value="KAK9830888.1"/>
    <property type="molecule type" value="Genomic_DNA"/>
</dbReference>
<comment type="catalytic activity">
    <reaction evidence="4">
        <text>a D-aminoacyl-tRNA + H2O = a tRNA + a D-alpha-amino acid + H(+)</text>
        <dbReference type="Rhea" id="RHEA:13953"/>
        <dbReference type="Rhea" id="RHEA-COMP:10123"/>
        <dbReference type="Rhea" id="RHEA-COMP:10124"/>
        <dbReference type="ChEBI" id="CHEBI:15377"/>
        <dbReference type="ChEBI" id="CHEBI:15378"/>
        <dbReference type="ChEBI" id="CHEBI:59871"/>
        <dbReference type="ChEBI" id="CHEBI:78442"/>
        <dbReference type="ChEBI" id="CHEBI:79333"/>
        <dbReference type="EC" id="3.1.1.96"/>
    </reaction>
</comment>
<dbReference type="GO" id="GO:0051500">
    <property type="term" value="F:D-tyrosyl-tRNA(Tyr) deacylase activity"/>
    <property type="evidence" value="ECO:0007669"/>
    <property type="project" value="TreeGrafter"/>
</dbReference>
<dbReference type="AlphaFoldDB" id="A0AAW1RB86"/>
<keyword evidence="5" id="KW-0820">tRNA-binding</keyword>
<sequence>MRAVVQRVKSASVSVDGKVISSTGPGLLCLIGIKTGDTEADQDYLCRKILSCKLWPSADSGRAWSESVSDRGGELLLASQFTLFARTVKGTKPDFHIAMAPTQAQEFYANFVERMRAAYVRDRVQDGIFGAMMDVALVNDGPVTIILDSILIYGAVAHAVDLPSRPAD</sequence>
<dbReference type="Proteomes" id="UP001445335">
    <property type="component" value="Unassembled WGS sequence"/>
</dbReference>
<protein>
    <recommendedName>
        <fullName evidence="2 5">D-aminoacyl-tRNA deacylase</fullName>
        <ecNumber evidence="2 5">3.1.1.96</ecNumber>
    </recommendedName>
</protein>
<dbReference type="Pfam" id="PF02580">
    <property type="entry name" value="Tyr_Deacylase"/>
    <property type="match status" value="1"/>
</dbReference>
<keyword evidence="5" id="KW-0963">Cytoplasm</keyword>
<dbReference type="GO" id="GO:0005737">
    <property type="term" value="C:cytoplasm"/>
    <property type="evidence" value="ECO:0007669"/>
    <property type="project" value="UniProtKB-SubCell"/>
</dbReference>
<name>A0AAW1RB86_9CHLO</name>
<dbReference type="InterPro" id="IPR003732">
    <property type="entry name" value="Daa-tRNA_deacyls_DTD"/>
</dbReference>
<evidence type="ECO:0000256" key="2">
    <source>
        <dbReference type="ARBA" id="ARBA00013056"/>
    </source>
</evidence>
<dbReference type="CDD" id="cd00563">
    <property type="entry name" value="Dtyr_deacylase"/>
    <property type="match status" value="1"/>
</dbReference>
<dbReference type="SUPFAM" id="SSF69500">
    <property type="entry name" value="DTD-like"/>
    <property type="match status" value="1"/>
</dbReference>
<accession>A0AAW1RB86</accession>
<dbReference type="NCBIfam" id="TIGR00256">
    <property type="entry name" value="D-aminoacyl-tRNA deacylase"/>
    <property type="match status" value="1"/>
</dbReference>
<reference evidence="6 7" key="1">
    <citation type="journal article" date="2024" name="Nat. Commun.">
        <title>Phylogenomics reveals the evolutionary origins of lichenization in chlorophyte algae.</title>
        <authorList>
            <person name="Puginier C."/>
            <person name="Libourel C."/>
            <person name="Otte J."/>
            <person name="Skaloud P."/>
            <person name="Haon M."/>
            <person name="Grisel S."/>
            <person name="Petersen M."/>
            <person name="Berrin J.G."/>
            <person name="Delaux P.M."/>
            <person name="Dal Grande F."/>
            <person name="Keller J."/>
        </authorList>
    </citation>
    <scope>NUCLEOTIDE SEQUENCE [LARGE SCALE GENOMIC DNA]</scope>
    <source>
        <strain evidence="6 7">SAG 245.80</strain>
    </source>
</reference>
<dbReference type="PANTHER" id="PTHR10472">
    <property type="entry name" value="D-TYROSYL-TRNA TYR DEACYLASE"/>
    <property type="match status" value="1"/>
</dbReference>
<dbReference type="EC" id="3.1.1.96" evidence="2 5"/>
<dbReference type="GO" id="GO:0000049">
    <property type="term" value="F:tRNA binding"/>
    <property type="evidence" value="ECO:0007669"/>
    <property type="project" value="UniProtKB-KW"/>
</dbReference>
<evidence type="ECO:0000256" key="4">
    <source>
        <dbReference type="ARBA" id="ARBA00048018"/>
    </source>
</evidence>
<comment type="caution">
    <text evidence="6">The sequence shown here is derived from an EMBL/GenBank/DDBJ whole genome shotgun (WGS) entry which is preliminary data.</text>
</comment>
<dbReference type="FunFam" id="3.50.80.10:FF:000001">
    <property type="entry name" value="D-aminoacyl-tRNA deacylase"/>
    <property type="match status" value="1"/>
</dbReference>
<comment type="similarity">
    <text evidence="1 5">Belongs to the DTD family.</text>
</comment>
<evidence type="ECO:0000256" key="1">
    <source>
        <dbReference type="ARBA" id="ARBA00009673"/>
    </source>
</evidence>
<dbReference type="PANTHER" id="PTHR10472:SF5">
    <property type="entry name" value="D-AMINOACYL-TRNA DEACYLASE 1"/>
    <property type="match status" value="1"/>
</dbReference>
<dbReference type="HAMAP" id="MF_00518">
    <property type="entry name" value="Deacylase_Dtd"/>
    <property type="match status" value="1"/>
</dbReference>
<keyword evidence="5" id="KW-0378">Hydrolase</keyword>
<keyword evidence="7" id="KW-1185">Reference proteome</keyword>
<proteinExistence type="inferred from homology"/>
<dbReference type="InterPro" id="IPR023509">
    <property type="entry name" value="DTD-like_sf"/>
</dbReference>
<organism evidence="6 7">
    <name type="scientific">Elliptochloris bilobata</name>
    <dbReference type="NCBI Taxonomy" id="381761"/>
    <lineage>
        <taxon>Eukaryota</taxon>
        <taxon>Viridiplantae</taxon>
        <taxon>Chlorophyta</taxon>
        <taxon>core chlorophytes</taxon>
        <taxon>Trebouxiophyceae</taxon>
        <taxon>Trebouxiophyceae incertae sedis</taxon>
        <taxon>Elliptochloris clade</taxon>
        <taxon>Elliptochloris</taxon>
    </lineage>
</organism>
<keyword evidence="5" id="KW-0694">RNA-binding</keyword>
<evidence type="ECO:0000256" key="5">
    <source>
        <dbReference type="RuleBase" id="RU003470"/>
    </source>
</evidence>
<evidence type="ECO:0000313" key="6">
    <source>
        <dbReference type="EMBL" id="KAK9830888.1"/>
    </source>
</evidence>